<sequence length="137" mass="14472">MPMTGSDELPDRSDVELRLPAQGVYVSVLRTTTAGLAARLDFTLDDIEDLRMAVGEAAALVLEAASPESDLQARFWLGDRVITVTVDAAVDGPVSVDEDSFAWQVLTTLATSAEVTNTAGRLAITLVVQATPLEAAL</sequence>
<evidence type="ECO:0000313" key="1">
    <source>
        <dbReference type="EMBL" id="MEX0429480.1"/>
    </source>
</evidence>
<dbReference type="RefSeq" id="WP_367995447.1">
    <property type="nucleotide sequence ID" value="NZ_JBFPJR010000045.1"/>
</dbReference>
<name>A0ABV3T3W1_9ACTN</name>
<evidence type="ECO:0000313" key="2">
    <source>
        <dbReference type="Proteomes" id="UP001556631"/>
    </source>
</evidence>
<dbReference type="Proteomes" id="UP001556631">
    <property type="component" value="Unassembled WGS sequence"/>
</dbReference>
<reference evidence="1 2" key="1">
    <citation type="submission" date="2024-07" db="EMBL/GenBank/DDBJ databases">
        <authorList>
            <person name="Lee S."/>
            <person name="Kang M."/>
        </authorList>
    </citation>
    <scope>NUCLEOTIDE SEQUENCE [LARGE SCALE GENOMIC DNA]</scope>
    <source>
        <strain evidence="1 2">DS6</strain>
    </source>
</reference>
<dbReference type="InterPro" id="IPR036890">
    <property type="entry name" value="HATPase_C_sf"/>
</dbReference>
<proteinExistence type="predicted"/>
<dbReference type="Gene3D" id="3.30.565.10">
    <property type="entry name" value="Histidine kinase-like ATPase, C-terminal domain"/>
    <property type="match status" value="1"/>
</dbReference>
<organism evidence="1 2">
    <name type="scientific">Nocardioides eburneus</name>
    <dbReference type="NCBI Taxonomy" id="3231482"/>
    <lineage>
        <taxon>Bacteria</taxon>
        <taxon>Bacillati</taxon>
        <taxon>Actinomycetota</taxon>
        <taxon>Actinomycetes</taxon>
        <taxon>Propionibacteriales</taxon>
        <taxon>Nocardioidaceae</taxon>
        <taxon>Nocardioides</taxon>
    </lineage>
</organism>
<dbReference type="EMBL" id="JBFPJR010000045">
    <property type="protein sequence ID" value="MEX0429480.1"/>
    <property type="molecule type" value="Genomic_DNA"/>
</dbReference>
<protein>
    <submittedName>
        <fullName evidence="1">Anti-sigma factor</fullName>
    </submittedName>
</protein>
<accession>A0ABV3T3W1</accession>
<gene>
    <name evidence="1" type="ORF">AB3X52_17825</name>
</gene>
<keyword evidence="2" id="KW-1185">Reference proteome</keyword>
<comment type="caution">
    <text evidence="1">The sequence shown here is derived from an EMBL/GenBank/DDBJ whole genome shotgun (WGS) entry which is preliminary data.</text>
</comment>